<name>A0A840V7D4_9BACT</name>
<evidence type="ECO:0000313" key="2">
    <source>
        <dbReference type="Proteomes" id="UP000557717"/>
    </source>
</evidence>
<accession>A0A840V7D4</accession>
<gene>
    <name evidence="1" type="ORF">HNR46_003884</name>
</gene>
<sequence length="517" mass="57696">MLRHLIAFFCSAASVFGALNPDQVVILFNRNAADSDTLAKHYAELRDIPATQIVGLDLPDKEQIDRDEYRTQLRDPLAKIFDDRRWWLRNDGPDGKKQLSGLKVRLIVCMRGVPSRIFHNDTQADPEQDAKDPQASLRRMMMTSSAAVDSELMLLGLENPKTEGPLDNPYFKSTTPIEKAAIPILLVGRIDGPSPEICTRMMDDAVATEKTGLWGFGVVDIANKSAAQDPSGDPWFRTAAKDLREKGFPVLVDRFHPTLPRNFPLPPTALYYGWYDWNVSGPFINPHFHFKRGAIAIHLHSFSAAQLRDAGKNWCAPLLARGAAATVGNTFEPFLHLTHHLDLLNARLLDGFTLIEAATMAMPVVSWQGVVLGDPLYRPFAHLDGTGAKEDDDRVFRALRIAQLRWPDDDLRRRELQKAATRMNNGTMTEALALDFAEGIDANVAVTLLTDATRQYSAPTDQLRTELLKIKLDRERGQLAAAKQGLRAALSRYSQLPEKDAAQVWLDTLEADATRTK</sequence>
<dbReference type="Proteomes" id="UP000557717">
    <property type="component" value="Unassembled WGS sequence"/>
</dbReference>
<protein>
    <submittedName>
        <fullName evidence="1">Uncharacterized protein (TIGR03790 family)</fullName>
    </submittedName>
</protein>
<keyword evidence="2" id="KW-1185">Reference proteome</keyword>
<proteinExistence type="predicted"/>
<dbReference type="NCBIfam" id="TIGR03790">
    <property type="entry name" value="TIGR03790 family protein"/>
    <property type="match status" value="1"/>
</dbReference>
<comment type="caution">
    <text evidence="1">The sequence shown here is derived from an EMBL/GenBank/DDBJ whole genome shotgun (WGS) entry which is preliminary data.</text>
</comment>
<reference evidence="1 2" key="1">
    <citation type="submission" date="2020-08" db="EMBL/GenBank/DDBJ databases">
        <title>Genomic Encyclopedia of Type Strains, Phase IV (KMG-IV): sequencing the most valuable type-strain genomes for metagenomic binning, comparative biology and taxonomic classification.</title>
        <authorList>
            <person name="Goeker M."/>
        </authorList>
    </citation>
    <scope>NUCLEOTIDE SEQUENCE [LARGE SCALE GENOMIC DNA]</scope>
    <source>
        <strain evidence="1 2">YC6886</strain>
    </source>
</reference>
<dbReference type="InterPro" id="IPR022265">
    <property type="entry name" value="CHP03790"/>
</dbReference>
<dbReference type="EMBL" id="JACHFD010000030">
    <property type="protein sequence ID" value="MBB5353623.1"/>
    <property type="molecule type" value="Genomic_DNA"/>
</dbReference>
<evidence type="ECO:0000313" key="1">
    <source>
        <dbReference type="EMBL" id="MBB5353623.1"/>
    </source>
</evidence>
<dbReference type="AlphaFoldDB" id="A0A840V7D4"/>
<dbReference type="RefSeq" id="WP_184021763.1">
    <property type="nucleotide sequence ID" value="NZ_JACHFD010000030.1"/>
</dbReference>
<organism evidence="1 2">
    <name type="scientific">Haloferula luteola</name>
    <dbReference type="NCBI Taxonomy" id="595692"/>
    <lineage>
        <taxon>Bacteria</taxon>
        <taxon>Pseudomonadati</taxon>
        <taxon>Verrucomicrobiota</taxon>
        <taxon>Verrucomicrobiia</taxon>
        <taxon>Verrucomicrobiales</taxon>
        <taxon>Verrucomicrobiaceae</taxon>
        <taxon>Haloferula</taxon>
    </lineage>
</organism>